<sequence>MPKEKTKKQKKSPPKVQAFQSVKGMADILPKDQNWWRMLRQVGFSVSELHDFYFIETPILEPAGLFEAGVGQSTDIVEKQMYSFKTKGGDLVVLRPEGTASVMRSYLEHHLGYFASPLKVFYYGPMFRYEKPQAGRERQFHQWGFEIVGDGDPVYDGQIILAALSFYKALKLKNVKVKINSIGCRVCRPNYRQRLKDYYNNRRDKLCRDCKERYEKNPLRLLDCKEAGCVELRAKAPIILDYLCQNCNNHLKSVLELIEDNGINYEPDPYLVRGLDYYNRTVFEFYIPEVDYALGAGGRYDYLSEILGGRLMPSVGVALGLERIIEAMKIQEIPPHLKAKPKIFFAAVGDKAKKASLKLMQELRESNIAVAEALGKKSLKAQLKSADKQKAPLAMIFGQKEAFESTVIVRDMRSGAQETVVLNRMVEEVKKRLH</sequence>
<feature type="binding site" evidence="9">
    <location>
        <begin position="97"/>
        <end position="99"/>
    </location>
    <ligand>
        <name>L-histidine</name>
        <dbReference type="ChEBI" id="CHEBI:57595"/>
    </ligand>
</feature>
<comment type="catalytic activity">
    <reaction evidence="7 8">
        <text>tRNA(His) + L-histidine + ATP = L-histidyl-tRNA(His) + AMP + diphosphate + H(+)</text>
        <dbReference type="Rhea" id="RHEA:17313"/>
        <dbReference type="Rhea" id="RHEA-COMP:9665"/>
        <dbReference type="Rhea" id="RHEA-COMP:9689"/>
        <dbReference type="ChEBI" id="CHEBI:15378"/>
        <dbReference type="ChEBI" id="CHEBI:30616"/>
        <dbReference type="ChEBI" id="CHEBI:33019"/>
        <dbReference type="ChEBI" id="CHEBI:57595"/>
        <dbReference type="ChEBI" id="CHEBI:78442"/>
        <dbReference type="ChEBI" id="CHEBI:78527"/>
        <dbReference type="ChEBI" id="CHEBI:456215"/>
        <dbReference type="EC" id="6.1.1.21"/>
    </reaction>
</comment>
<evidence type="ECO:0000259" key="10">
    <source>
        <dbReference type="PROSITE" id="PS50862"/>
    </source>
</evidence>
<evidence type="ECO:0000256" key="5">
    <source>
        <dbReference type="ARBA" id="ARBA00022917"/>
    </source>
</evidence>
<feature type="binding site" evidence="9">
    <location>
        <begin position="277"/>
        <end position="278"/>
    </location>
    <ligand>
        <name>L-histidine</name>
        <dbReference type="ChEBI" id="CHEBI:57595"/>
    </ligand>
</feature>
<dbReference type="CDD" id="cd00859">
    <property type="entry name" value="HisRS_anticodon"/>
    <property type="match status" value="1"/>
</dbReference>
<keyword evidence="3 8" id="KW-0547">Nucleotide-binding</keyword>
<proteinExistence type="inferred from homology"/>
<evidence type="ECO:0000313" key="12">
    <source>
        <dbReference type="Proteomes" id="UP000034956"/>
    </source>
</evidence>
<evidence type="ECO:0000256" key="8">
    <source>
        <dbReference type="HAMAP-Rule" id="MF_00127"/>
    </source>
</evidence>
<dbReference type="Gene3D" id="3.30.930.10">
    <property type="entry name" value="Bira Bifunctional Protein, Domain 2"/>
    <property type="match status" value="1"/>
</dbReference>
<feature type="domain" description="Aminoacyl-transfer RNA synthetases class-II family profile" evidence="10">
    <location>
        <begin position="37"/>
        <end position="341"/>
    </location>
</feature>
<dbReference type="InterPro" id="IPR015807">
    <property type="entry name" value="His-tRNA-ligase"/>
</dbReference>
<evidence type="ECO:0000256" key="6">
    <source>
        <dbReference type="ARBA" id="ARBA00023146"/>
    </source>
</evidence>
<evidence type="ECO:0000256" key="9">
    <source>
        <dbReference type="PIRSR" id="PIRSR001549-1"/>
    </source>
</evidence>
<comment type="subcellular location">
    <subcellularLocation>
        <location evidence="8">Cytoplasm</location>
    </subcellularLocation>
</comment>
<dbReference type="PANTHER" id="PTHR43707:SF1">
    <property type="entry name" value="HISTIDINE--TRNA LIGASE, MITOCHONDRIAL-RELATED"/>
    <property type="match status" value="1"/>
</dbReference>
<evidence type="ECO:0000256" key="4">
    <source>
        <dbReference type="ARBA" id="ARBA00022840"/>
    </source>
</evidence>
<comment type="caution">
    <text evidence="11">The sequence shown here is derived from an EMBL/GenBank/DDBJ whole genome shotgun (WGS) entry which is preliminary data.</text>
</comment>
<dbReference type="SUPFAM" id="SSF52954">
    <property type="entry name" value="Class II aaRS ABD-related"/>
    <property type="match status" value="1"/>
</dbReference>
<dbReference type="GO" id="GO:0005524">
    <property type="term" value="F:ATP binding"/>
    <property type="evidence" value="ECO:0007669"/>
    <property type="project" value="UniProtKB-UniRule"/>
</dbReference>
<dbReference type="Proteomes" id="UP000034956">
    <property type="component" value="Unassembled WGS sequence"/>
</dbReference>
<keyword evidence="2 8" id="KW-0436">Ligase</keyword>
<comment type="similarity">
    <text evidence="1 8">Belongs to the class-II aminoacyl-tRNA synthetase family.</text>
</comment>
<name>A0A0G1WN12_9BACT</name>
<evidence type="ECO:0000313" key="11">
    <source>
        <dbReference type="EMBL" id="KKU91733.1"/>
    </source>
</evidence>
<dbReference type="Gene3D" id="3.40.50.800">
    <property type="entry name" value="Anticodon-binding domain"/>
    <property type="match status" value="1"/>
</dbReference>
<feature type="binding site" evidence="9">
    <location>
        <position position="146"/>
    </location>
    <ligand>
        <name>L-histidine</name>
        <dbReference type="ChEBI" id="CHEBI:57595"/>
    </ligand>
</feature>
<evidence type="ECO:0000256" key="7">
    <source>
        <dbReference type="ARBA" id="ARBA00047639"/>
    </source>
</evidence>
<dbReference type="EC" id="6.1.1.21" evidence="8"/>
<dbReference type="InterPro" id="IPR006195">
    <property type="entry name" value="aa-tRNA-synth_II"/>
</dbReference>
<evidence type="ECO:0000256" key="1">
    <source>
        <dbReference type="ARBA" id="ARBA00008226"/>
    </source>
</evidence>
<dbReference type="SUPFAM" id="SSF55681">
    <property type="entry name" value="Class II aaRS and biotin synthetases"/>
    <property type="match status" value="1"/>
</dbReference>
<dbReference type="GO" id="GO:0004821">
    <property type="term" value="F:histidine-tRNA ligase activity"/>
    <property type="evidence" value="ECO:0007669"/>
    <property type="project" value="UniProtKB-UniRule"/>
</dbReference>
<keyword evidence="6 8" id="KW-0030">Aminoacyl-tRNA synthetase</keyword>
<dbReference type="InterPro" id="IPR033656">
    <property type="entry name" value="HisRS_anticodon"/>
</dbReference>
<dbReference type="EMBL" id="LCPF01000001">
    <property type="protein sequence ID" value="KKU91733.1"/>
    <property type="molecule type" value="Genomic_DNA"/>
</dbReference>
<reference evidence="11 12" key="1">
    <citation type="journal article" date="2015" name="Nature">
        <title>rRNA introns, odd ribosomes, and small enigmatic genomes across a large radiation of phyla.</title>
        <authorList>
            <person name="Brown C.T."/>
            <person name="Hug L.A."/>
            <person name="Thomas B.C."/>
            <person name="Sharon I."/>
            <person name="Castelle C.J."/>
            <person name="Singh A."/>
            <person name="Wilkins M.J."/>
            <person name="Williams K.H."/>
            <person name="Banfield J.F."/>
        </authorList>
    </citation>
    <scope>NUCLEOTIDE SEQUENCE [LARGE SCALE GENOMIC DNA]</scope>
</reference>
<organism evidence="11 12">
    <name type="scientific">Candidatus Jorgensenbacteria bacterium GW2011_GWA1_48_11</name>
    <dbReference type="NCBI Taxonomy" id="1618660"/>
    <lineage>
        <taxon>Bacteria</taxon>
        <taxon>Candidatus Joergenseniibacteriota</taxon>
    </lineage>
</organism>
<dbReference type="CDD" id="cd00773">
    <property type="entry name" value="HisRS-like_core"/>
    <property type="match status" value="1"/>
</dbReference>
<dbReference type="InterPro" id="IPR041715">
    <property type="entry name" value="HisRS-like_core"/>
</dbReference>
<dbReference type="InterPro" id="IPR036621">
    <property type="entry name" value="Anticodon-bd_dom_sf"/>
</dbReference>
<comment type="subunit">
    <text evidence="8">Homodimer.</text>
</comment>
<dbReference type="PIRSF" id="PIRSF001549">
    <property type="entry name" value="His-tRNA_synth"/>
    <property type="match status" value="1"/>
</dbReference>
<dbReference type="AlphaFoldDB" id="A0A0G1WN12"/>
<dbReference type="Pfam" id="PF03129">
    <property type="entry name" value="HGTP_anticodon"/>
    <property type="match status" value="1"/>
</dbReference>
<keyword evidence="4 8" id="KW-0067">ATP-binding</keyword>
<dbReference type="InterPro" id="IPR004154">
    <property type="entry name" value="Anticodon-bd"/>
</dbReference>
<keyword evidence="5 8" id="KW-0648">Protein biosynthesis</keyword>
<dbReference type="Pfam" id="PF13393">
    <property type="entry name" value="tRNA-synt_His"/>
    <property type="match status" value="1"/>
</dbReference>
<evidence type="ECO:0000256" key="2">
    <source>
        <dbReference type="ARBA" id="ARBA00022598"/>
    </source>
</evidence>
<feature type="binding site" evidence="9">
    <location>
        <position position="273"/>
    </location>
    <ligand>
        <name>L-histidine</name>
        <dbReference type="ChEBI" id="CHEBI:57595"/>
    </ligand>
</feature>
<accession>A0A0G1WN12</accession>
<dbReference type="GO" id="GO:0006427">
    <property type="term" value="P:histidyl-tRNA aminoacylation"/>
    <property type="evidence" value="ECO:0007669"/>
    <property type="project" value="UniProtKB-UniRule"/>
</dbReference>
<keyword evidence="8" id="KW-0963">Cytoplasm</keyword>
<gene>
    <name evidence="8" type="primary">hisS</name>
    <name evidence="11" type="ORF">UY23_C0001G0339</name>
</gene>
<feature type="binding site" evidence="9">
    <location>
        <position position="128"/>
    </location>
    <ligand>
        <name>L-histidine</name>
        <dbReference type="ChEBI" id="CHEBI:57595"/>
    </ligand>
</feature>
<dbReference type="NCBIfam" id="TIGR00442">
    <property type="entry name" value="hisS"/>
    <property type="match status" value="1"/>
</dbReference>
<feature type="binding site" evidence="9">
    <location>
        <position position="142"/>
    </location>
    <ligand>
        <name>L-histidine</name>
        <dbReference type="ChEBI" id="CHEBI:57595"/>
    </ligand>
</feature>
<dbReference type="InterPro" id="IPR004516">
    <property type="entry name" value="HisRS/HisZ"/>
</dbReference>
<dbReference type="PROSITE" id="PS50862">
    <property type="entry name" value="AA_TRNA_LIGASE_II"/>
    <property type="match status" value="1"/>
</dbReference>
<evidence type="ECO:0000256" key="3">
    <source>
        <dbReference type="ARBA" id="ARBA00022741"/>
    </source>
</evidence>
<protein>
    <recommendedName>
        <fullName evidence="8">Histidine--tRNA ligase</fullName>
        <ecNumber evidence="8">6.1.1.21</ecNumber>
    </recommendedName>
    <alternativeName>
        <fullName evidence="8">Histidyl-tRNA synthetase</fullName>
        <shortName evidence="8">HisRS</shortName>
    </alternativeName>
</protein>
<dbReference type="PATRIC" id="fig|1618660.3.peg.348"/>
<dbReference type="HAMAP" id="MF_00127">
    <property type="entry name" value="His_tRNA_synth"/>
    <property type="match status" value="1"/>
</dbReference>
<dbReference type="PANTHER" id="PTHR43707">
    <property type="entry name" value="HISTIDYL-TRNA SYNTHETASE"/>
    <property type="match status" value="1"/>
</dbReference>
<dbReference type="GO" id="GO:0005737">
    <property type="term" value="C:cytoplasm"/>
    <property type="evidence" value="ECO:0007669"/>
    <property type="project" value="UniProtKB-SubCell"/>
</dbReference>
<dbReference type="InterPro" id="IPR045864">
    <property type="entry name" value="aa-tRNA-synth_II/BPL/LPL"/>
</dbReference>